<evidence type="ECO:0000259" key="2">
    <source>
        <dbReference type="Pfam" id="PF01656"/>
    </source>
</evidence>
<dbReference type="SUPFAM" id="SSF52540">
    <property type="entry name" value="P-loop containing nucleoside triphosphate hydrolases"/>
    <property type="match status" value="1"/>
</dbReference>
<evidence type="ECO:0000256" key="1">
    <source>
        <dbReference type="SAM" id="MobiDB-lite"/>
    </source>
</evidence>
<dbReference type="CDD" id="cd02042">
    <property type="entry name" value="ParAB_family"/>
    <property type="match status" value="1"/>
</dbReference>
<dbReference type="PANTHER" id="PTHR13696">
    <property type="entry name" value="P-LOOP CONTAINING NUCLEOSIDE TRIPHOSPHATE HYDROLASE"/>
    <property type="match status" value="1"/>
</dbReference>
<dbReference type="InterPro" id="IPR027417">
    <property type="entry name" value="P-loop_NTPase"/>
</dbReference>
<name>A0ABR7RMF6_9PROT</name>
<dbReference type="InterPro" id="IPR002586">
    <property type="entry name" value="CobQ/CobB/MinD/ParA_Nub-bd_dom"/>
</dbReference>
<accession>A0ABR7RMF6</accession>
<evidence type="ECO:0000313" key="4">
    <source>
        <dbReference type="Proteomes" id="UP000626026"/>
    </source>
</evidence>
<feature type="domain" description="CobQ/CobB/MinD/ParA nucleotide binding" evidence="2">
    <location>
        <begin position="13"/>
        <end position="188"/>
    </location>
</feature>
<organism evidence="3 4">
    <name type="scientific">Teichococcus aerophilus</name>
    <dbReference type="NCBI Taxonomy" id="1224513"/>
    <lineage>
        <taxon>Bacteria</taxon>
        <taxon>Pseudomonadati</taxon>
        <taxon>Pseudomonadota</taxon>
        <taxon>Alphaproteobacteria</taxon>
        <taxon>Acetobacterales</taxon>
        <taxon>Roseomonadaceae</taxon>
        <taxon>Roseomonas</taxon>
    </lineage>
</organism>
<evidence type="ECO:0000313" key="3">
    <source>
        <dbReference type="EMBL" id="MBC9207795.1"/>
    </source>
</evidence>
<feature type="compositionally biased region" description="Basic and acidic residues" evidence="1">
    <location>
        <begin position="1"/>
        <end position="10"/>
    </location>
</feature>
<dbReference type="Proteomes" id="UP000626026">
    <property type="component" value="Unassembled WGS sequence"/>
</dbReference>
<protein>
    <submittedName>
        <fullName evidence="3">ParA family protein</fullName>
    </submittedName>
</protein>
<feature type="region of interest" description="Disordered" evidence="1">
    <location>
        <begin position="1"/>
        <end position="21"/>
    </location>
</feature>
<gene>
    <name evidence="3" type="ORF">IBL26_13195</name>
</gene>
<proteinExistence type="predicted"/>
<dbReference type="PANTHER" id="PTHR13696:SF96">
    <property type="entry name" value="COBQ_COBB_MIND_PARA NUCLEOTIDE BINDING DOMAIN-CONTAINING PROTEIN"/>
    <property type="match status" value="1"/>
</dbReference>
<dbReference type="EMBL" id="JACTVA010000022">
    <property type="protein sequence ID" value="MBC9207795.1"/>
    <property type="molecule type" value="Genomic_DNA"/>
</dbReference>
<dbReference type="Pfam" id="PF01656">
    <property type="entry name" value="CbiA"/>
    <property type="match status" value="1"/>
</dbReference>
<dbReference type="Gene3D" id="3.40.50.300">
    <property type="entry name" value="P-loop containing nucleotide triphosphate hydrolases"/>
    <property type="match status" value="1"/>
</dbReference>
<comment type="caution">
    <text evidence="3">The sequence shown here is derived from an EMBL/GenBank/DDBJ whole genome shotgun (WGS) entry which is preliminary data.</text>
</comment>
<keyword evidence="4" id="KW-1185">Reference proteome</keyword>
<reference evidence="3 4" key="1">
    <citation type="journal article" date="2013" name="Int. J. Syst. Evol. Microbiol.">
        <title>Roseomonas aerophila sp. nov., isolated from air.</title>
        <authorList>
            <person name="Kim S.J."/>
            <person name="Weon H.Y."/>
            <person name="Ahn J.H."/>
            <person name="Hong S.B."/>
            <person name="Seok S.J."/>
            <person name="Whang K.S."/>
            <person name="Kwon S.W."/>
        </authorList>
    </citation>
    <scope>NUCLEOTIDE SEQUENCE [LARGE SCALE GENOMIC DNA]</scope>
    <source>
        <strain evidence="3 4">NBRC 108923</strain>
    </source>
</reference>
<dbReference type="InterPro" id="IPR050678">
    <property type="entry name" value="DNA_Partitioning_ATPase"/>
</dbReference>
<sequence>MVGKKTRETGRTILISSPKGGSGKSVLARHLLVSAAQAGLKPFGLDFDRQQTLTKWGARRDKTREAFPDFAATPIEAAELQNWRGALQRRNGYDLTIMDTPPSVEDHLPAIDGLGVAADLILVPAVCTQDDVEAVGPWIRMLTEKGFRAAVVLNRANRRTSSFARMRGALIKAGPVCPTEIPQLEDIHVPSIKGLTLLDYSKSRGIAPFEEIWTYVRREIGL</sequence>